<dbReference type="InterPro" id="IPR013525">
    <property type="entry name" value="ABC2_TM"/>
</dbReference>
<feature type="region of interest" description="Disordered" evidence="9">
    <location>
        <begin position="1"/>
        <end position="30"/>
    </location>
</feature>
<feature type="transmembrane region" description="Helical" evidence="10">
    <location>
        <begin position="1216"/>
        <end position="1239"/>
    </location>
</feature>
<protein>
    <submittedName>
        <fullName evidence="12">CLUMA_CG014089, isoform A</fullName>
    </submittedName>
</protein>
<dbReference type="PROSITE" id="PS00211">
    <property type="entry name" value="ABC_TRANSPORTER_1"/>
    <property type="match status" value="1"/>
</dbReference>
<feature type="transmembrane region" description="Helical" evidence="10">
    <location>
        <begin position="585"/>
        <end position="612"/>
    </location>
</feature>
<dbReference type="Pfam" id="PF00005">
    <property type="entry name" value="ABC_tran"/>
    <property type="match status" value="2"/>
</dbReference>
<dbReference type="PROSITE" id="PS50893">
    <property type="entry name" value="ABC_TRANSPORTER_2"/>
    <property type="match status" value="2"/>
</dbReference>
<dbReference type="GO" id="GO:0005524">
    <property type="term" value="F:ATP binding"/>
    <property type="evidence" value="ECO:0007669"/>
    <property type="project" value="UniProtKB-KW"/>
</dbReference>
<feature type="domain" description="ABC transporter" evidence="11">
    <location>
        <begin position="793"/>
        <end position="1032"/>
    </location>
</feature>
<dbReference type="GO" id="GO:0016887">
    <property type="term" value="F:ATP hydrolysis activity"/>
    <property type="evidence" value="ECO:0007669"/>
    <property type="project" value="InterPro"/>
</dbReference>
<dbReference type="OrthoDB" id="66620at2759"/>
<keyword evidence="13" id="KW-1185">Reference proteome</keyword>
<evidence type="ECO:0000256" key="4">
    <source>
        <dbReference type="ARBA" id="ARBA00022692"/>
    </source>
</evidence>
<gene>
    <name evidence="12" type="ORF">CLUMA_CG014089</name>
</gene>
<keyword evidence="3" id="KW-0813">Transport</keyword>
<dbReference type="EMBL" id="CVRI01000054">
    <property type="protein sequence ID" value="CRL00838.1"/>
    <property type="molecule type" value="Genomic_DNA"/>
</dbReference>
<name>A0A1J1IP34_9DIPT</name>
<dbReference type="InterPro" id="IPR003439">
    <property type="entry name" value="ABC_transporter-like_ATP-bd"/>
</dbReference>
<evidence type="ECO:0000256" key="6">
    <source>
        <dbReference type="ARBA" id="ARBA00022840"/>
    </source>
</evidence>
<dbReference type="InterPro" id="IPR003593">
    <property type="entry name" value="AAA+_ATPase"/>
</dbReference>
<comment type="subcellular location">
    <subcellularLocation>
        <location evidence="1">Membrane</location>
        <topology evidence="1">Multi-pass membrane protein</topology>
    </subcellularLocation>
</comment>
<dbReference type="CDD" id="cd03213">
    <property type="entry name" value="ABCG_EPDR"/>
    <property type="match status" value="2"/>
</dbReference>
<dbReference type="STRING" id="568069.A0A1J1IP34"/>
<feature type="transmembrane region" description="Helical" evidence="10">
    <location>
        <begin position="624"/>
        <end position="647"/>
    </location>
</feature>
<keyword evidence="5" id="KW-0547">Nucleotide-binding</keyword>
<feature type="transmembrane region" description="Helical" evidence="10">
    <location>
        <begin position="1259"/>
        <end position="1286"/>
    </location>
</feature>
<dbReference type="PANTHER" id="PTHR48041">
    <property type="entry name" value="ABC TRANSPORTER G FAMILY MEMBER 28"/>
    <property type="match status" value="1"/>
</dbReference>
<feature type="transmembrane region" description="Helical" evidence="10">
    <location>
        <begin position="1298"/>
        <end position="1321"/>
    </location>
</feature>
<dbReference type="FunFam" id="3.40.50.300:FF:000891">
    <property type="entry name" value="ATP-binding cassette sub-family G member"/>
    <property type="match status" value="2"/>
</dbReference>
<dbReference type="Proteomes" id="UP000183832">
    <property type="component" value="Unassembled WGS sequence"/>
</dbReference>
<evidence type="ECO:0000256" key="9">
    <source>
        <dbReference type="SAM" id="MobiDB-lite"/>
    </source>
</evidence>
<feature type="domain" description="ABC transporter" evidence="11">
    <location>
        <begin position="95"/>
        <end position="334"/>
    </location>
</feature>
<organism evidence="12 13">
    <name type="scientific">Clunio marinus</name>
    <dbReference type="NCBI Taxonomy" id="568069"/>
    <lineage>
        <taxon>Eukaryota</taxon>
        <taxon>Metazoa</taxon>
        <taxon>Ecdysozoa</taxon>
        <taxon>Arthropoda</taxon>
        <taxon>Hexapoda</taxon>
        <taxon>Insecta</taxon>
        <taxon>Pterygota</taxon>
        <taxon>Neoptera</taxon>
        <taxon>Endopterygota</taxon>
        <taxon>Diptera</taxon>
        <taxon>Nematocera</taxon>
        <taxon>Chironomoidea</taxon>
        <taxon>Chironomidae</taxon>
        <taxon>Clunio</taxon>
    </lineage>
</organism>
<keyword evidence="4 10" id="KW-0812">Transmembrane</keyword>
<accession>A0A1J1IP34</accession>
<feature type="compositionally biased region" description="Polar residues" evidence="9">
    <location>
        <begin position="39"/>
        <end position="54"/>
    </location>
</feature>
<feature type="transmembrane region" description="Helical" evidence="10">
    <location>
        <begin position="1185"/>
        <end position="1204"/>
    </location>
</feature>
<evidence type="ECO:0000313" key="12">
    <source>
        <dbReference type="EMBL" id="CRL00838.1"/>
    </source>
</evidence>
<dbReference type="PANTHER" id="PTHR48041:SF78">
    <property type="entry name" value="ABC TRANSPORTER EXPRESSED IN TRACHEA, ISOFORM A"/>
    <property type="match status" value="1"/>
</dbReference>
<evidence type="ECO:0000256" key="5">
    <source>
        <dbReference type="ARBA" id="ARBA00022741"/>
    </source>
</evidence>
<dbReference type="InterPro" id="IPR017871">
    <property type="entry name" value="ABC_transporter-like_CS"/>
</dbReference>
<proteinExistence type="inferred from homology"/>
<feature type="region of interest" description="Disordered" evidence="9">
    <location>
        <begin position="35"/>
        <end position="54"/>
    </location>
</feature>
<reference evidence="12 13" key="1">
    <citation type="submission" date="2015-04" db="EMBL/GenBank/DDBJ databases">
        <authorList>
            <person name="Syromyatnikov M.Y."/>
            <person name="Popov V.N."/>
        </authorList>
    </citation>
    <scope>NUCLEOTIDE SEQUENCE [LARGE SCALE GENOMIC DNA]</scope>
</reference>
<feature type="transmembrane region" description="Helical" evidence="10">
    <location>
        <begin position="515"/>
        <end position="532"/>
    </location>
</feature>
<evidence type="ECO:0000259" key="11">
    <source>
        <dbReference type="PROSITE" id="PS50893"/>
    </source>
</evidence>
<feature type="transmembrane region" description="Helical" evidence="10">
    <location>
        <begin position="544"/>
        <end position="565"/>
    </location>
</feature>
<evidence type="ECO:0000313" key="13">
    <source>
        <dbReference type="Proteomes" id="UP000183832"/>
    </source>
</evidence>
<evidence type="ECO:0000256" key="7">
    <source>
        <dbReference type="ARBA" id="ARBA00022989"/>
    </source>
</evidence>
<dbReference type="Gene3D" id="3.40.50.300">
    <property type="entry name" value="P-loop containing nucleotide triphosphate hydrolases"/>
    <property type="match status" value="2"/>
</dbReference>
<dbReference type="InterPro" id="IPR027417">
    <property type="entry name" value="P-loop_NTPase"/>
</dbReference>
<dbReference type="Pfam" id="PF01061">
    <property type="entry name" value="ABC2_membrane"/>
    <property type="match status" value="2"/>
</dbReference>
<evidence type="ECO:0000256" key="8">
    <source>
        <dbReference type="ARBA" id="ARBA00023136"/>
    </source>
</evidence>
<dbReference type="GO" id="GO:0005886">
    <property type="term" value="C:plasma membrane"/>
    <property type="evidence" value="ECO:0007669"/>
    <property type="project" value="TreeGrafter"/>
</dbReference>
<dbReference type="SMART" id="SM00382">
    <property type="entry name" value="AAA"/>
    <property type="match status" value="2"/>
</dbReference>
<dbReference type="GO" id="GO:0140359">
    <property type="term" value="F:ABC-type transporter activity"/>
    <property type="evidence" value="ECO:0007669"/>
    <property type="project" value="InterPro"/>
</dbReference>
<feature type="transmembrane region" description="Helical" evidence="10">
    <location>
        <begin position="653"/>
        <end position="673"/>
    </location>
</feature>
<dbReference type="Pfam" id="PF19055">
    <property type="entry name" value="ABC2_membrane_7"/>
    <property type="match status" value="1"/>
</dbReference>
<dbReference type="InterPro" id="IPR043926">
    <property type="entry name" value="ABCG_dom"/>
</dbReference>
<evidence type="ECO:0000256" key="1">
    <source>
        <dbReference type="ARBA" id="ARBA00004141"/>
    </source>
</evidence>
<keyword evidence="6" id="KW-0067">ATP-binding</keyword>
<comment type="similarity">
    <text evidence="2">Belongs to the ABC transporter superfamily. ABCG family. Eye pigment precursor importer (TC 3.A.1.204) subfamily.</text>
</comment>
<evidence type="ECO:0000256" key="10">
    <source>
        <dbReference type="SAM" id="Phobius"/>
    </source>
</evidence>
<dbReference type="SUPFAM" id="SSF52540">
    <property type="entry name" value="P-loop containing nucleoside triphosphate hydrolases"/>
    <property type="match status" value="2"/>
</dbReference>
<evidence type="ECO:0000256" key="3">
    <source>
        <dbReference type="ARBA" id="ARBA00022448"/>
    </source>
</evidence>
<keyword evidence="7 10" id="KW-1133">Transmembrane helix</keyword>
<keyword evidence="8 10" id="KW-0472">Membrane</keyword>
<feature type="transmembrane region" description="Helical" evidence="10">
    <location>
        <begin position="1327"/>
        <end position="1354"/>
    </location>
</feature>
<sequence length="1383" mass="154054">MADGKSSKLSFESVTTPPPPNNGISYNSASNSLRSSPNYFNNGNVSSSGINDANNKTVATNQKQSLVRTFQNEINNQKKPTVQLTHLLQRPPVDIEFKEISYSVSEGHARGYKTILKSINGKFRSSELVAIMGPSGAGKSTLMNILAGYKTSNLTGQVLINGKERNLRRFRKLSCYIMQDDQLLPYLTVREAMLVSANLKLGKDLTLSAKKIIVDEIIDALGLSEAAKTQTINLSGGQRKRLSAALELVNNPPVMFFDEPTSGLDSSSCSQLLNLLKSLARGGRTIVCTIHQPSARLFEMFDNLYMLAEGRCIYEGVVSGLVPFLAGNGYICPSYHNPADFVMEVACGEHGEAVDKLVKAVNDGKSHNYAQSTNNHDKNLSLQQQSNEKIVNSVLAASSNEIALDQTTEFVPRENVIVDVNLVKISSSKSQRNNDYTVINVDGTHHHQKQQQSSNEASSSLLDSSTESVIVSRKDSHYRNHINGFPTSSWTQFWILLKRTFITIIRDQTLTQMRLVSHVVVGAIIGMIYYGIGNDASKIMSNAGCIFFTTLFTMFSAMMPTILTFPTEMSVFIREHLNYWYSLKAYYLAKTIADLPFQILFSSVYVIVVYLLTAQPMEADRIAMFVLICILTSLVAQSLGLLIGAGMSVETGVFLGPVTTIPTILFSGFFVNFDVIPDYLKWVSYISYVRFGFEGAMVSIYGMGREKLECNEIYCHYSSPEKFLKAMSMADANYWVDAAALTGIFIGLRVLNDLRGDEVKSLVGTSSVSTKIQIIPAQPKTLSHLPSRPAVELAFRDLAYRVKDGRSNNEKTILKEVSGRLRSGELCAIMGPSGAGKSTLLNILSGYKTSKIEGSITMNGKERNLSLFRKLSAYIMQDNQLHANLTVEEAMNVAANLKLSQKVQRGEKMSVIREILETLGLEDHRKTLTRNLSGGQKKRLSIALELVNNPPIMFFDEPTSGLDSSTCFQCINLLKFLARGGRTIICTIHQPSARLFEMFDQLYTLSEGSCVYQGSTKQLVPFLATLNLECPSYHNPASYIIEVACGEHGDHTQKLINAIENGKRDIRYDLGYDKVMVSNVKNNGAKALLTEANLKSTYEKNEKFSDNINGGGKELLSSKVVNDILKGDKTIAINVEEKEPDNTTALLNDVPADLSPQRYPTSELHQFWIVLKRTLLFSRRDWTLMYLRLFAHVLVGFLIGALYYDIGNDGSKVLSNLGFLFFNMLFLMYTSMTITILSFPLEMPVLLKENFNRWYSLRSYYMAITLSDIPFQAIFCFIYVSIVYYFTSQPMELFRYGMFLTACLLIAFVAQSVGLVVGAAMNVQNGVFLAPVMSVPFLLFSGFFVSFDAIPIYLRWITYLSYIRYGFEATALSTYGFDREQLK</sequence>
<dbReference type="InterPro" id="IPR050352">
    <property type="entry name" value="ABCG_transporters"/>
</dbReference>
<evidence type="ECO:0000256" key="2">
    <source>
        <dbReference type="ARBA" id="ARBA00005814"/>
    </source>
</evidence>